<organism evidence="16 17">
    <name type="scientific">Sphingopyxis macrogoltabida</name>
    <name type="common">Sphingomonas macrogoltabidus</name>
    <dbReference type="NCBI Taxonomy" id="33050"/>
    <lineage>
        <taxon>Bacteria</taxon>
        <taxon>Pseudomonadati</taxon>
        <taxon>Pseudomonadota</taxon>
        <taxon>Alphaproteobacteria</taxon>
        <taxon>Sphingomonadales</taxon>
        <taxon>Sphingomonadaceae</taxon>
        <taxon>Sphingopyxis</taxon>
    </lineage>
</organism>
<dbReference type="GO" id="GO:0009279">
    <property type="term" value="C:cell outer membrane"/>
    <property type="evidence" value="ECO:0007669"/>
    <property type="project" value="UniProtKB-SubCell"/>
</dbReference>
<evidence type="ECO:0008006" key="18">
    <source>
        <dbReference type="Google" id="ProtNLM"/>
    </source>
</evidence>
<dbReference type="InterPro" id="IPR012910">
    <property type="entry name" value="Plug_dom"/>
</dbReference>
<keyword evidence="4" id="KW-0410">Iron transport</keyword>
<dbReference type="Gene3D" id="2.40.170.20">
    <property type="entry name" value="TonB-dependent receptor, beta-barrel domain"/>
    <property type="match status" value="1"/>
</dbReference>
<evidence type="ECO:0000256" key="3">
    <source>
        <dbReference type="ARBA" id="ARBA00022452"/>
    </source>
</evidence>
<dbReference type="PROSITE" id="PS52016">
    <property type="entry name" value="TONB_DEPENDENT_REC_3"/>
    <property type="match status" value="1"/>
</dbReference>
<feature type="signal peptide" evidence="13">
    <location>
        <begin position="1"/>
        <end position="26"/>
    </location>
</feature>
<evidence type="ECO:0000259" key="15">
    <source>
        <dbReference type="Pfam" id="PF07715"/>
    </source>
</evidence>
<evidence type="ECO:0000256" key="5">
    <source>
        <dbReference type="ARBA" id="ARBA00022692"/>
    </source>
</evidence>
<dbReference type="Pfam" id="PF07715">
    <property type="entry name" value="Plug"/>
    <property type="match status" value="1"/>
</dbReference>
<protein>
    <recommendedName>
        <fullName evidence="18">TonB-dependent receptor</fullName>
    </recommendedName>
</protein>
<comment type="subcellular location">
    <subcellularLocation>
        <location evidence="1 11">Cell outer membrane</location>
        <topology evidence="1 11">Multi-pass membrane protein</topology>
    </subcellularLocation>
</comment>
<dbReference type="SUPFAM" id="SSF56935">
    <property type="entry name" value="Porins"/>
    <property type="match status" value="1"/>
</dbReference>
<dbReference type="Pfam" id="PF00593">
    <property type="entry name" value="TonB_dep_Rec_b-barrel"/>
    <property type="match status" value="1"/>
</dbReference>
<feature type="domain" description="TonB-dependent receptor-like beta-barrel" evidence="14">
    <location>
        <begin position="249"/>
        <end position="739"/>
    </location>
</feature>
<dbReference type="InterPro" id="IPR000531">
    <property type="entry name" value="Beta-barrel_TonB"/>
</dbReference>
<reference evidence="16 17" key="2">
    <citation type="journal article" date="2016" name="Genome Announc.">
        <title>Complete Genome Sequence of Sphingopyxis macrogoltabida Strain 203N (NBRC 111659), a Polyethylene Glycol Degrader.</title>
        <authorList>
            <person name="Ohtsubo Y."/>
            <person name="Nonoyama S."/>
            <person name="Nagata Y."/>
            <person name="Numata M."/>
            <person name="Tsuchikane K."/>
            <person name="Hosoyama A."/>
            <person name="Yamazoe A."/>
            <person name="Tsuda M."/>
            <person name="Fujita N."/>
            <person name="Kawai F."/>
        </authorList>
    </citation>
    <scope>NUCLEOTIDE SEQUENCE [LARGE SCALE GENOMIC DNA]</scope>
    <source>
        <strain evidence="16 17">203N</strain>
    </source>
</reference>
<dbReference type="RefSeq" id="WP_054727676.1">
    <property type="nucleotide sequence ID" value="NZ_CP009429.1"/>
</dbReference>
<evidence type="ECO:0000313" key="17">
    <source>
        <dbReference type="Proteomes" id="UP000076088"/>
    </source>
</evidence>
<evidence type="ECO:0000256" key="1">
    <source>
        <dbReference type="ARBA" id="ARBA00004571"/>
    </source>
</evidence>
<dbReference type="PANTHER" id="PTHR32552">
    <property type="entry name" value="FERRICHROME IRON RECEPTOR-RELATED"/>
    <property type="match status" value="1"/>
</dbReference>
<keyword evidence="2 11" id="KW-0813">Transport</keyword>
<keyword evidence="5 11" id="KW-0812">Transmembrane</keyword>
<evidence type="ECO:0000256" key="9">
    <source>
        <dbReference type="ARBA" id="ARBA00023136"/>
    </source>
</evidence>
<evidence type="ECO:0000256" key="4">
    <source>
        <dbReference type="ARBA" id="ARBA00022496"/>
    </source>
</evidence>
<dbReference type="KEGG" id="smaz:LH19_10690"/>
<feature type="domain" description="TonB-dependent receptor plug" evidence="15">
    <location>
        <begin position="54"/>
        <end position="160"/>
    </location>
</feature>
<keyword evidence="6" id="KW-0408">Iron</keyword>
<evidence type="ECO:0000256" key="11">
    <source>
        <dbReference type="PROSITE-ProRule" id="PRU01360"/>
    </source>
</evidence>
<keyword evidence="8 12" id="KW-0798">TonB box</keyword>
<evidence type="ECO:0000256" key="7">
    <source>
        <dbReference type="ARBA" id="ARBA00023065"/>
    </source>
</evidence>
<keyword evidence="10 11" id="KW-0998">Cell outer membrane</keyword>
<dbReference type="PANTHER" id="PTHR32552:SF81">
    <property type="entry name" value="TONB-DEPENDENT OUTER MEMBRANE RECEPTOR"/>
    <property type="match status" value="1"/>
</dbReference>
<feature type="chain" id="PRO_5042069403" description="TonB-dependent receptor" evidence="13">
    <location>
        <begin position="27"/>
        <end position="788"/>
    </location>
</feature>
<evidence type="ECO:0000256" key="10">
    <source>
        <dbReference type="ARBA" id="ARBA00023237"/>
    </source>
</evidence>
<name>A0AAC8YZY0_SPHMC</name>
<dbReference type="EMBL" id="CP013344">
    <property type="protein sequence ID" value="AMU89202.1"/>
    <property type="molecule type" value="Genomic_DNA"/>
</dbReference>
<proteinExistence type="inferred from homology"/>
<dbReference type="InterPro" id="IPR036942">
    <property type="entry name" value="Beta-barrel_TonB_sf"/>
</dbReference>
<keyword evidence="17" id="KW-1185">Reference proteome</keyword>
<evidence type="ECO:0000256" key="8">
    <source>
        <dbReference type="ARBA" id="ARBA00023077"/>
    </source>
</evidence>
<evidence type="ECO:0000256" key="13">
    <source>
        <dbReference type="SAM" id="SignalP"/>
    </source>
</evidence>
<sequence>MTNIRPYLWATPFALATALAASPVAAQEATVDDTATEDLGNVIVVTAQKRAENIQDVPISIAAVSGETMETANILTVMDLGRVATNFQTVRSSNTGSTRIGIRGVGSLANTLIEPSVAVFMDGVYVPRSGAILGAFLDIDGVEVLRGPQGTLFGRNASVGALSIRSALPRNEFSGEVSAEAGSFDRYKLSGHINVPLGENVSARVAAMGQWYEGPWKNVFDGKTYGGSDDVAVRGTVKAEFGNVEWIVRGDFTRLDGDGVVNFDFDPASVTPARLAFLQAAFSGGPDTNLNDRVMNQSVASGLVDKNWGVSSTASLDIAGGSTLRLINSYRKWTNDQLDGDIVFLPVPLATRRSLFDSGSQNHELQFISPEREWLGGHFDMVAGVYYFEEKFALGEQLNMDTQYCNVLVPAGPGRAACAAYYASTGGIAATDQDVYQKVRSIAAYAQGNVYISDALTLTLGGRWTNDRKRGSYSQVSSPFTQTIRAPEMLTYPGLSESRFTYRVSLNYKPADDVMLFATHSTGYKSGGYNSGGGVPSLSTFDPQGNLISTRRVFDRETVKNYDFGVKSSWLDRALTANLTLYRMDIAGFQDRAFDGVSFVVRNAGNLRQQGFELDLVLAPSDRFSVSGSLAYLDSKFTDFANASGLPGIGGTQDLTGKPNSFSPAWSGSLAADWNGDIGSSGLSWAANANVAFVSDQYVGTVNDANPQSIADGYAVLGARLALSGRDDRWSLAIFARNLTNTHYRPLAVYQPLGAALGLNNGAFPGSTANRIQANEPRTYGISGTIRF</sequence>
<dbReference type="GO" id="GO:0006826">
    <property type="term" value="P:iron ion transport"/>
    <property type="evidence" value="ECO:0007669"/>
    <property type="project" value="UniProtKB-KW"/>
</dbReference>
<gene>
    <name evidence="16" type="ORF">ATM17_09145</name>
</gene>
<evidence type="ECO:0000259" key="14">
    <source>
        <dbReference type="Pfam" id="PF00593"/>
    </source>
</evidence>
<keyword evidence="7" id="KW-0406">Ion transport</keyword>
<evidence type="ECO:0000313" key="16">
    <source>
        <dbReference type="EMBL" id="AMU89202.1"/>
    </source>
</evidence>
<evidence type="ECO:0000256" key="12">
    <source>
        <dbReference type="RuleBase" id="RU003357"/>
    </source>
</evidence>
<keyword evidence="3 11" id="KW-1134">Transmembrane beta strand</keyword>
<dbReference type="Proteomes" id="UP000076088">
    <property type="component" value="Chromosome"/>
</dbReference>
<accession>A0AAC8YZY0</accession>
<dbReference type="InterPro" id="IPR039426">
    <property type="entry name" value="TonB-dep_rcpt-like"/>
</dbReference>
<keyword evidence="13" id="KW-0732">Signal</keyword>
<comment type="similarity">
    <text evidence="11 12">Belongs to the TonB-dependent receptor family.</text>
</comment>
<evidence type="ECO:0000256" key="2">
    <source>
        <dbReference type="ARBA" id="ARBA00022448"/>
    </source>
</evidence>
<keyword evidence="9 11" id="KW-0472">Membrane</keyword>
<evidence type="ECO:0000256" key="6">
    <source>
        <dbReference type="ARBA" id="ARBA00023004"/>
    </source>
</evidence>
<reference evidence="17" key="1">
    <citation type="submission" date="2015-11" db="EMBL/GenBank/DDBJ databases">
        <title>Complete genome sequence of a polyethylene-glycol degrader Sphingopyxis macrogoltabida 203N (NBRC 111659).</title>
        <authorList>
            <person name="Yoshiyuki O."/>
            <person name="Shouta N."/>
            <person name="Nagata Y."/>
            <person name="Numata M."/>
            <person name="Tsuchikane K."/>
            <person name="Hosoyama A."/>
            <person name="Yamazoe A."/>
            <person name="Tsuda M."/>
            <person name="Fujita N."/>
            <person name="Kawai F."/>
        </authorList>
    </citation>
    <scope>NUCLEOTIDE SEQUENCE [LARGE SCALE GENOMIC DNA]</scope>
    <source>
        <strain evidence="17">203N</strain>
    </source>
</reference>
<dbReference type="AlphaFoldDB" id="A0AAC8YZY0"/>